<feature type="compositionally biased region" description="Polar residues" evidence="2">
    <location>
        <begin position="402"/>
        <end position="420"/>
    </location>
</feature>
<keyword evidence="5" id="KW-1185">Reference proteome</keyword>
<organism evidence="4 5">
    <name type="scientific">Saccharopolyspora flava</name>
    <dbReference type="NCBI Taxonomy" id="95161"/>
    <lineage>
        <taxon>Bacteria</taxon>
        <taxon>Bacillati</taxon>
        <taxon>Actinomycetota</taxon>
        <taxon>Actinomycetes</taxon>
        <taxon>Pseudonocardiales</taxon>
        <taxon>Pseudonocardiaceae</taxon>
        <taxon>Saccharopolyspora</taxon>
    </lineage>
</organism>
<dbReference type="SUPFAM" id="SSF51445">
    <property type="entry name" value="(Trans)glycosidases"/>
    <property type="match status" value="1"/>
</dbReference>
<evidence type="ECO:0000313" key="5">
    <source>
        <dbReference type="Proteomes" id="UP000198852"/>
    </source>
</evidence>
<dbReference type="Pfam" id="PF00128">
    <property type="entry name" value="Alpha-amylase"/>
    <property type="match status" value="1"/>
</dbReference>
<dbReference type="InterPro" id="IPR006311">
    <property type="entry name" value="TAT_signal"/>
</dbReference>
<evidence type="ECO:0000259" key="3">
    <source>
        <dbReference type="SMART" id="SM00642"/>
    </source>
</evidence>
<reference evidence="5" key="1">
    <citation type="submission" date="2016-10" db="EMBL/GenBank/DDBJ databases">
        <authorList>
            <person name="Varghese N."/>
            <person name="Submissions S."/>
        </authorList>
    </citation>
    <scope>NUCLEOTIDE SEQUENCE [LARGE SCALE GENOMIC DNA]</scope>
    <source>
        <strain evidence="5">DSM 44771</strain>
    </source>
</reference>
<dbReference type="GO" id="GO:0004556">
    <property type="term" value="F:alpha-amylase activity"/>
    <property type="evidence" value="ECO:0007669"/>
    <property type="project" value="TreeGrafter"/>
</dbReference>
<feature type="compositionally biased region" description="Basic and acidic residues" evidence="2">
    <location>
        <begin position="435"/>
        <end position="447"/>
    </location>
</feature>
<evidence type="ECO:0000256" key="1">
    <source>
        <dbReference type="ARBA" id="ARBA00008061"/>
    </source>
</evidence>
<protein>
    <submittedName>
        <fullName evidence="4">Maltose alpha-D-glucosyltransferase/ alpha-amylase</fullName>
    </submittedName>
</protein>
<dbReference type="STRING" id="95161.SAMN05660874_01403"/>
<dbReference type="PROSITE" id="PS51318">
    <property type="entry name" value="TAT"/>
    <property type="match status" value="1"/>
</dbReference>
<comment type="similarity">
    <text evidence="1">Belongs to the glycosyl hydrolase 13 family.</text>
</comment>
<dbReference type="GO" id="GO:0009313">
    <property type="term" value="P:oligosaccharide catabolic process"/>
    <property type="evidence" value="ECO:0007669"/>
    <property type="project" value="TreeGrafter"/>
</dbReference>
<dbReference type="EMBL" id="FOZX01000002">
    <property type="protein sequence ID" value="SFS51108.1"/>
    <property type="molecule type" value="Genomic_DNA"/>
</dbReference>
<dbReference type="InterPro" id="IPR045857">
    <property type="entry name" value="O16G_dom_2"/>
</dbReference>
<dbReference type="SMART" id="SM00642">
    <property type="entry name" value="Aamy"/>
    <property type="match status" value="1"/>
</dbReference>
<dbReference type="Proteomes" id="UP000198852">
    <property type="component" value="Unassembled WGS sequence"/>
</dbReference>
<dbReference type="Gene3D" id="3.90.400.10">
    <property type="entry name" value="Oligo-1,6-glucosidase, Domain 2"/>
    <property type="match status" value="1"/>
</dbReference>
<dbReference type="PANTHER" id="PTHR10357">
    <property type="entry name" value="ALPHA-AMYLASE FAMILY MEMBER"/>
    <property type="match status" value="1"/>
</dbReference>
<accession>A0A1I6QFP6</accession>
<dbReference type="InterPro" id="IPR017853">
    <property type="entry name" value="GH"/>
</dbReference>
<dbReference type="PANTHER" id="PTHR10357:SF179">
    <property type="entry name" value="NEUTRAL AND BASIC AMINO ACID TRANSPORT PROTEIN RBAT"/>
    <property type="match status" value="1"/>
</dbReference>
<gene>
    <name evidence="4" type="ORF">SAMN05660874_01403</name>
</gene>
<proteinExistence type="inferred from homology"/>
<sequence length="543" mass="59732">MTVSRRTLLISGALAAGAVALPISRPRPAMASADGSWLADAVMYQIYPQTFADSDGSGVGDLQGIIDHLDHLQWLGVTAVWMNPIFPSPLTDAGYDVSDYVGVHERYGTQDDVARLVDEARRRGIRILFDLVAGHTSDQHPWFLNSLQDFSDDRFIWATPDQFPNGELPENFVASPGPREGAFLKNFYDTQPAINYGYARMNPDEPWREPIDAEGPKRNREAMREVMDHWLKLGVSGFRCDMAGSLIKDDPDLVETGKLWGEMAAWLDDNHPDAVLVSEWGDPKVAVPAGFDGDFFFQTGDAWKSLWQDNPYFGADGTGTAKIFIDAWREAEDAIGRPGGVILPSANHDTALRLNNGVRTPEEIPAVYAFWLTWPIVPLIYYGEEIGMRLIDGLPDVEGSDGRQNNRTPMQWNTDPNAGFSTAPAEKLYLPQDPDPNRPDVATQRDDPGSLLNLVQRLIALRQSQPELGIGADVQVFHDGYPLTYLRGNRFLVAVNPSRNPVSVTVPDDRLAGAVPVEDSGVTISGQDIAVPAFGYAVLDLGS</sequence>
<keyword evidence="4" id="KW-0808">Transferase</keyword>
<dbReference type="AlphaFoldDB" id="A0A1I6QFP6"/>
<feature type="region of interest" description="Disordered" evidence="2">
    <location>
        <begin position="400"/>
        <end position="447"/>
    </location>
</feature>
<feature type="domain" description="Glycosyl hydrolase family 13 catalytic" evidence="3">
    <location>
        <begin position="45"/>
        <end position="426"/>
    </location>
</feature>
<dbReference type="Gene3D" id="3.20.20.80">
    <property type="entry name" value="Glycosidases"/>
    <property type="match status" value="2"/>
</dbReference>
<dbReference type="GO" id="GO:0016740">
    <property type="term" value="F:transferase activity"/>
    <property type="evidence" value="ECO:0007669"/>
    <property type="project" value="UniProtKB-KW"/>
</dbReference>
<name>A0A1I6QFP6_9PSEU</name>
<evidence type="ECO:0000313" key="4">
    <source>
        <dbReference type="EMBL" id="SFS51108.1"/>
    </source>
</evidence>
<evidence type="ECO:0000256" key="2">
    <source>
        <dbReference type="SAM" id="MobiDB-lite"/>
    </source>
</evidence>
<dbReference type="InterPro" id="IPR006047">
    <property type="entry name" value="GH13_cat_dom"/>
</dbReference>